<dbReference type="SUPFAM" id="SSF52540">
    <property type="entry name" value="P-loop containing nucleoside triphosphate hydrolases"/>
    <property type="match status" value="2"/>
</dbReference>
<dbReference type="GO" id="GO:0005524">
    <property type="term" value="F:ATP binding"/>
    <property type="evidence" value="ECO:0007669"/>
    <property type="project" value="InterPro"/>
</dbReference>
<dbReference type="OrthoDB" id="9803459at2"/>
<dbReference type="Gene3D" id="3.40.50.300">
    <property type="entry name" value="P-loop containing nucleotide triphosphate hydrolases"/>
    <property type="match status" value="2"/>
</dbReference>
<reference evidence="2 3" key="1">
    <citation type="submission" date="2018-01" db="EMBL/GenBank/DDBJ databases">
        <title>The complete genome sequence of Chromatium okenii LaCa, a purple sulfur bacterium with a turbulent life.</title>
        <authorList>
            <person name="Luedin S.M."/>
            <person name="Liechti N."/>
            <person name="Storelli N."/>
            <person name="Danza F."/>
            <person name="Wittwer M."/>
            <person name="Pothier J.F."/>
            <person name="Tonolla M.A."/>
        </authorList>
    </citation>
    <scope>NUCLEOTIDE SEQUENCE [LARGE SCALE GENOMIC DNA]</scope>
    <source>
        <strain evidence="2 3">LaCa</strain>
    </source>
</reference>
<evidence type="ECO:0000313" key="3">
    <source>
        <dbReference type="Proteomes" id="UP000239936"/>
    </source>
</evidence>
<dbReference type="RefSeq" id="WP_105073854.1">
    <property type="nucleotide sequence ID" value="NZ_JAFLKP010000142.1"/>
</dbReference>
<dbReference type="GO" id="GO:0003677">
    <property type="term" value="F:DNA binding"/>
    <property type="evidence" value="ECO:0007669"/>
    <property type="project" value="InterPro"/>
</dbReference>
<keyword evidence="2" id="KW-0378">Hydrolase</keyword>
<dbReference type="PANTHER" id="PTHR47396">
    <property type="entry name" value="TYPE I RESTRICTION ENZYME ECOKI R PROTEIN"/>
    <property type="match status" value="1"/>
</dbReference>
<dbReference type="GO" id="GO:0016787">
    <property type="term" value="F:hydrolase activity"/>
    <property type="evidence" value="ECO:0007669"/>
    <property type="project" value="InterPro"/>
</dbReference>
<name>A0A2S7XS19_9GAMM</name>
<proteinExistence type="predicted"/>
<dbReference type="Pfam" id="PF04851">
    <property type="entry name" value="ResIII"/>
    <property type="match status" value="1"/>
</dbReference>
<protein>
    <submittedName>
        <fullName evidence="2">Type III restriction endonuclease subunit R</fullName>
    </submittedName>
</protein>
<evidence type="ECO:0000259" key="1">
    <source>
        <dbReference type="Pfam" id="PF04851"/>
    </source>
</evidence>
<dbReference type="Proteomes" id="UP000239936">
    <property type="component" value="Unassembled WGS sequence"/>
</dbReference>
<dbReference type="InterPro" id="IPR006935">
    <property type="entry name" value="Helicase/UvrB_N"/>
</dbReference>
<evidence type="ECO:0000313" key="2">
    <source>
        <dbReference type="EMBL" id="PQJ96222.1"/>
    </source>
</evidence>
<dbReference type="EMBL" id="PPGH01000035">
    <property type="protein sequence ID" value="PQJ96222.1"/>
    <property type="molecule type" value="Genomic_DNA"/>
</dbReference>
<keyword evidence="2" id="KW-0540">Nuclease</keyword>
<organism evidence="2 3">
    <name type="scientific">Chromatium okenii</name>
    <dbReference type="NCBI Taxonomy" id="61644"/>
    <lineage>
        <taxon>Bacteria</taxon>
        <taxon>Pseudomonadati</taxon>
        <taxon>Pseudomonadota</taxon>
        <taxon>Gammaproteobacteria</taxon>
        <taxon>Chromatiales</taxon>
        <taxon>Chromatiaceae</taxon>
        <taxon>Chromatium</taxon>
    </lineage>
</organism>
<keyword evidence="3" id="KW-1185">Reference proteome</keyword>
<feature type="domain" description="Helicase/UvrB N-terminal" evidence="1">
    <location>
        <begin position="106"/>
        <end position="289"/>
    </location>
</feature>
<dbReference type="InterPro" id="IPR027417">
    <property type="entry name" value="P-loop_NTPase"/>
</dbReference>
<dbReference type="PANTHER" id="PTHR47396:SF1">
    <property type="entry name" value="ATP-DEPENDENT HELICASE IRC3-RELATED"/>
    <property type="match status" value="1"/>
</dbReference>
<dbReference type="AlphaFoldDB" id="A0A2S7XS19"/>
<accession>A0A2S7XS19</accession>
<dbReference type="InterPro" id="IPR050742">
    <property type="entry name" value="Helicase_Restrict-Modif_Enz"/>
</dbReference>
<comment type="caution">
    <text evidence="2">The sequence shown here is derived from an EMBL/GenBank/DDBJ whole genome shotgun (WGS) entry which is preliminary data.</text>
</comment>
<keyword evidence="2" id="KW-0255">Endonuclease</keyword>
<dbReference type="Gene3D" id="3.40.91.30">
    <property type="match status" value="1"/>
</dbReference>
<dbReference type="NCBIfam" id="NF046055">
    <property type="entry name" value="restr_BPTD_3080"/>
    <property type="match status" value="1"/>
</dbReference>
<dbReference type="GO" id="GO:0005829">
    <property type="term" value="C:cytosol"/>
    <property type="evidence" value="ECO:0007669"/>
    <property type="project" value="TreeGrafter"/>
</dbReference>
<sequence length="933" mass="106440">MKNIDKLIINSPYQEPAQHWDYERETRNFLIKKGRRPAGYVIATPNTKGFDDAGVFVEIELVNKIRPRVKAWREAGYTGVTGITKRLLAHWQDETERENNKFFFCQLEAIETLIWLNEAPAADKVGIDIQGDGGAFTRWCNKMATGTGKTIIMAMILAWQFLNKITYPNDSRFSKNALIIAPNLTVNSRLQVLLPAHEQNYYQAFNIVPTDLMDKLRQGKIIIHNWHKLAWDNQEKIDAKVQKGQLRSVDKRQRMELSGTAYAKEVLRDMATAKNIIVINDEAHHAWRVPAESKIKGVKKEDIEESTIWVGGLDRIHATRGILHCFDLSATPFAPSGKKTDEEALFSWIVSDFGLNDAIESGLVKTPRVVVRDNSIVTDDLKSRLYHIYRDSEVKDDINRKAEPSEPLPDLLINAYFLLGLDWLETKKAWQLQGHKIPPVMITVANRTETSARIKYAFEHQQIHIPELCESEKLLQIDSKILEQAEAESEVDVSTDDNTEDLENTPKLSKKQQAELLRLTVDTVGKAGQPGEQIQNVLSVGMLSEGWDAKTVTHIMGLRAFSSQLLCEQVIGRGLRRVSYEVGSDGLFEAEYVNIFGVPFTFLPHEGGDDVAPPPPLPKTKIEPVAEKARHEISFPNVLRIDSVYKPKLTLDWDKVKTLEIDPYASITELELAAIIAGKPNDKVKAAIGLEKITAETRVQTIIFKVASTIYNAENRLDWKGSKEIFLAQLVRLVEQFIQSEKIQVKHDIFHSDDSKRKVLIMLNMNKIVQHIWTEIRAENTEKLVPVFDKEMPMLSTANVGTWWTSKPCEWLSKSHISHCVYDSSWEASEAYFLEKSEYVKSFVKNDHLGFVIFYNDQGVIRKYYPDFIIRLNNGEHLILEVKGQDDQKNQTKREFLKSWVNAVNEQGSFGRWHWDVSLSPSDLEMILSKHLS</sequence>
<gene>
    <name evidence="2" type="ORF">CXB77_10570</name>
</gene>
<dbReference type="GO" id="GO:0004519">
    <property type="term" value="F:endonuclease activity"/>
    <property type="evidence" value="ECO:0007669"/>
    <property type="project" value="UniProtKB-KW"/>
</dbReference>